<reference evidence="1" key="1">
    <citation type="submission" date="2021-03" db="EMBL/GenBank/DDBJ databases">
        <authorList>
            <person name="Bekaert M."/>
        </authorList>
    </citation>
    <scope>NUCLEOTIDE SEQUENCE</scope>
</reference>
<dbReference type="EMBL" id="CAJPWZ010002417">
    <property type="protein sequence ID" value="CAG2238206.1"/>
    <property type="molecule type" value="Genomic_DNA"/>
</dbReference>
<name>A0A8S3U2P2_MYTED</name>
<gene>
    <name evidence="1" type="ORF">MEDL_50574</name>
</gene>
<accession>A0A8S3U2P2</accession>
<keyword evidence="2" id="KW-1185">Reference proteome</keyword>
<comment type="caution">
    <text evidence="1">The sequence shown here is derived from an EMBL/GenBank/DDBJ whole genome shotgun (WGS) entry which is preliminary data.</text>
</comment>
<evidence type="ECO:0000313" key="1">
    <source>
        <dbReference type="EMBL" id="CAG2238206.1"/>
    </source>
</evidence>
<dbReference type="Proteomes" id="UP000683360">
    <property type="component" value="Unassembled WGS sequence"/>
</dbReference>
<sequence>MNDEILERFSEIQLMTQPFLRNSIWENCYCKSSNTKWDPIRIDKKGYPRPFKYSKQPLMMEPSQMHVILLISAVILSSSCVSGETYFHYTSKASGDAIRKSGYIQSSSGGAAGEGVYLTKMSPFYNDASTISLNNWQIKSLTRTRRVFEIEISSDVKNANLYERDVYIYTNGNLELEDRIWVYYDWSSGVKGKLTVITSGTQFLQFNSSFMMISIVVSF</sequence>
<protein>
    <submittedName>
        <fullName evidence="1">Uncharacterized protein</fullName>
    </submittedName>
</protein>
<dbReference type="AlphaFoldDB" id="A0A8S3U2P2"/>
<dbReference type="OrthoDB" id="6151568at2759"/>
<organism evidence="1 2">
    <name type="scientific">Mytilus edulis</name>
    <name type="common">Blue mussel</name>
    <dbReference type="NCBI Taxonomy" id="6550"/>
    <lineage>
        <taxon>Eukaryota</taxon>
        <taxon>Metazoa</taxon>
        <taxon>Spiralia</taxon>
        <taxon>Lophotrochozoa</taxon>
        <taxon>Mollusca</taxon>
        <taxon>Bivalvia</taxon>
        <taxon>Autobranchia</taxon>
        <taxon>Pteriomorphia</taxon>
        <taxon>Mytilida</taxon>
        <taxon>Mytiloidea</taxon>
        <taxon>Mytilidae</taxon>
        <taxon>Mytilinae</taxon>
        <taxon>Mytilus</taxon>
    </lineage>
</organism>
<evidence type="ECO:0000313" key="2">
    <source>
        <dbReference type="Proteomes" id="UP000683360"/>
    </source>
</evidence>
<proteinExistence type="predicted"/>